<evidence type="ECO:0000313" key="7">
    <source>
        <dbReference type="Proteomes" id="UP000663870"/>
    </source>
</evidence>
<feature type="domain" description="C2H2-type" evidence="4">
    <location>
        <begin position="281"/>
        <end position="308"/>
    </location>
</feature>
<feature type="transmembrane region" description="Helical" evidence="3">
    <location>
        <begin position="712"/>
        <end position="733"/>
    </location>
</feature>
<feature type="transmembrane region" description="Helical" evidence="3">
    <location>
        <begin position="613"/>
        <end position="643"/>
    </location>
</feature>
<dbReference type="PROSITE" id="PS00028">
    <property type="entry name" value="ZINC_FINGER_C2H2_1"/>
    <property type="match status" value="2"/>
</dbReference>
<dbReference type="Proteomes" id="UP000663870">
    <property type="component" value="Unassembled WGS sequence"/>
</dbReference>
<feature type="domain" description="C2H2-type" evidence="4">
    <location>
        <begin position="309"/>
        <end position="336"/>
    </location>
</feature>
<keyword evidence="3" id="KW-0472">Membrane</keyword>
<feature type="transmembrane region" description="Helical" evidence="3">
    <location>
        <begin position="889"/>
        <end position="908"/>
    </location>
</feature>
<dbReference type="PANTHER" id="PTHR12174">
    <property type="entry name" value="SIGNAL PEPTIDE PEPTIDASE"/>
    <property type="match status" value="1"/>
</dbReference>
<dbReference type="SUPFAM" id="SSF57667">
    <property type="entry name" value="beta-beta-alpha zinc fingers"/>
    <property type="match status" value="1"/>
</dbReference>
<dbReference type="EMBL" id="CAJNOL010001536">
    <property type="protein sequence ID" value="CAF1378278.1"/>
    <property type="molecule type" value="Genomic_DNA"/>
</dbReference>
<feature type="transmembrane region" description="Helical" evidence="3">
    <location>
        <begin position="687"/>
        <end position="705"/>
    </location>
</feature>
<evidence type="ECO:0000256" key="1">
    <source>
        <dbReference type="PROSITE-ProRule" id="PRU00042"/>
    </source>
</evidence>
<organism evidence="6 7">
    <name type="scientific">Rotaria sordida</name>
    <dbReference type="NCBI Taxonomy" id="392033"/>
    <lineage>
        <taxon>Eukaryota</taxon>
        <taxon>Metazoa</taxon>
        <taxon>Spiralia</taxon>
        <taxon>Gnathifera</taxon>
        <taxon>Rotifera</taxon>
        <taxon>Eurotatoria</taxon>
        <taxon>Bdelloidea</taxon>
        <taxon>Philodinida</taxon>
        <taxon>Philodinidae</taxon>
        <taxon>Rotaria</taxon>
    </lineage>
</organism>
<protein>
    <recommendedName>
        <fullName evidence="4">C2H2-type domain-containing protein</fullName>
    </recommendedName>
</protein>
<dbReference type="InterPro" id="IPR013087">
    <property type="entry name" value="Znf_C2H2_type"/>
</dbReference>
<keyword evidence="1" id="KW-0863">Zinc-finger</keyword>
<dbReference type="Proteomes" id="UP000663854">
    <property type="component" value="Unassembled WGS sequence"/>
</dbReference>
<dbReference type="GO" id="GO:0042500">
    <property type="term" value="F:aspartic endopeptidase activity, intramembrane cleaving"/>
    <property type="evidence" value="ECO:0007669"/>
    <property type="project" value="InterPro"/>
</dbReference>
<comment type="caution">
    <text evidence="6">The sequence shown here is derived from an EMBL/GenBank/DDBJ whole genome shotgun (WGS) entry which is preliminary data.</text>
</comment>
<evidence type="ECO:0000256" key="2">
    <source>
        <dbReference type="SAM" id="MobiDB-lite"/>
    </source>
</evidence>
<dbReference type="AlphaFoldDB" id="A0A815JAW8"/>
<keyword evidence="3" id="KW-0812">Transmembrane</keyword>
<feature type="transmembrane region" description="Helical" evidence="3">
    <location>
        <begin position="663"/>
        <end position="681"/>
    </location>
</feature>
<accession>A0A815JAW8</accession>
<dbReference type="FunFam" id="3.30.160.60:FF:000616">
    <property type="entry name" value="PR domain zinc finger protein 13"/>
    <property type="match status" value="1"/>
</dbReference>
<dbReference type="Pfam" id="PF00096">
    <property type="entry name" value="zf-C2H2"/>
    <property type="match status" value="2"/>
</dbReference>
<name>A0A815JAW8_9BILA</name>
<feature type="transmembrane region" description="Helical" evidence="3">
    <location>
        <begin position="587"/>
        <end position="607"/>
    </location>
</feature>
<keyword evidence="1" id="KW-0479">Metal-binding</keyword>
<sequence>MSNIKIIKPIATYANVNGSFPLTTTIKPLAVAATTLKEGSLVYLLHQLPYNFLLTDFYDHNQHYNKIPIHCWNQHLIGPGLFQEWVLAIKSARTPDEQNIELFQPSETNLFGFRTTRLVVPDEPLLAWFSLPQLRTICEKIKLAKIFKVEELLKSTRCPRCKIEQNYLNVLVAHVLLDQCRDPTSSININLNERLLVHTSPIKKCSMDFSSTKKSSSSSRQVSMINDRQKDEKIKEKNDEPQQPITFSSNDVSSYKMSVLDGTHALEFTSLDNDGRQRKAHLCLFCGKIYNRKYGLKIHLRTHTGYKPLQCRVCFRPFSDPSNLNKHIRLHSTASSSSSVSHKRSFEEQEESNIDSDMKNSISQIEYNNKSDTICVYLYGSMIPSKINALKVNFNIVLDLSLCHFNDTSEKISHNQLNNTKEILIIQLSNDCSLIQQLTILKNLNWTQNYFAIIFSINRDSKTFEHTLLSYIDNQIKSSISILNYSKYSWSFEFPLYRDLNDYNLNQTNIGFIDLNEVKHLNNFLSNQTNFLLYRINRDHIQFDLCFFIFITIIITCMLIGNEWHCRIFMKKILNHYNNHSSKTNKFKYGLIIGLLLLISFILLYSIDRYYTFIIGYVYLFSFMIFSSFIIYLCFENFSYLLINKFYRKFMNKNFKLNYIYQLFRLILMFISFIMIILWFLNRFTSNGFIMTNFIVFFITIVIIVQMRIVNLMICMIIFAFILIFEILSLIIIKFKNQYKRNVMIINPEYPMTIWKVNRNNQNWIDVEFIQHLYMNMFENSGLDCLLSGGSMNILKMNAVKWIIKENLPFVFNFPRLIRNNDNCDFHAGRIYLSIDDIIFPSLLINFCRLFDIGNNIHFRIYYIQVLISYIISFFFSYIVMIITKRDQLSSIMIYPFIVLSTILTGVVRGEFRKDAPIPIPTNPNS</sequence>
<feature type="transmembrane region" description="Helical" evidence="3">
    <location>
        <begin position="862"/>
        <end position="883"/>
    </location>
</feature>
<dbReference type="GO" id="GO:0008270">
    <property type="term" value="F:zinc ion binding"/>
    <property type="evidence" value="ECO:0007669"/>
    <property type="project" value="UniProtKB-KW"/>
</dbReference>
<dbReference type="Gene3D" id="3.30.160.60">
    <property type="entry name" value="Classic Zinc Finger"/>
    <property type="match status" value="2"/>
</dbReference>
<dbReference type="SMART" id="SM00355">
    <property type="entry name" value="ZnF_C2H2"/>
    <property type="match status" value="2"/>
</dbReference>
<gene>
    <name evidence="6" type="ORF">JXQ802_LOCUS33527</name>
    <name evidence="5" type="ORF">PYM288_LOCUS13636</name>
</gene>
<dbReference type="InterPro" id="IPR007369">
    <property type="entry name" value="Peptidase_A22B_SPP"/>
</dbReference>
<evidence type="ECO:0000313" key="6">
    <source>
        <dbReference type="EMBL" id="CAF1378278.1"/>
    </source>
</evidence>
<evidence type="ECO:0000259" key="4">
    <source>
        <dbReference type="PROSITE" id="PS50157"/>
    </source>
</evidence>
<dbReference type="PROSITE" id="PS50157">
    <property type="entry name" value="ZINC_FINGER_C2H2_2"/>
    <property type="match status" value="2"/>
</dbReference>
<keyword evidence="7" id="KW-1185">Reference proteome</keyword>
<feature type="compositionally biased region" description="Basic and acidic residues" evidence="2">
    <location>
        <begin position="227"/>
        <end position="240"/>
    </location>
</feature>
<feature type="region of interest" description="Disordered" evidence="2">
    <location>
        <begin position="207"/>
        <end position="248"/>
    </location>
</feature>
<dbReference type="GO" id="GO:0016020">
    <property type="term" value="C:membrane"/>
    <property type="evidence" value="ECO:0007669"/>
    <property type="project" value="InterPro"/>
</dbReference>
<proteinExistence type="predicted"/>
<feature type="transmembrane region" description="Helical" evidence="3">
    <location>
        <begin position="547"/>
        <end position="566"/>
    </location>
</feature>
<dbReference type="InterPro" id="IPR036236">
    <property type="entry name" value="Znf_C2H2_sf"/>
</dbReference>
<evidence type="ECO:0000256" key="3">
    <source>
        <dbReference type="SAM" id="Phobius"/>
    </source>
</evidence>
<keyword evidence="3" id="KW-1133">Transmembrane helix</keyword>
<evidence type="ECO:0000313" key="5">
    <source>
        <dbReference type="EMBL" id="CAF0981427.1"/>
    </source>
</evidence>
<dbReference type="PANTHER" id="PTHR12174:SF103">
    <property type="entry name" value="INTRAMEMBRANE PROTEASE (IMPAS) FAMILY"/>
    <property type="match status" value="1"/>
</dbReference>
<dbReference type="Pfam" id="PF04258">
    <property type="entry name" value="Peptidase_A22B"/>
    <property type="match status" value="1"/>
</dbReference>
<reference evidence="6" key="1">
    <citation type="submission" date="2021-02" db="EMBL/GenBank/DDBJ databases">
        <authorList>
            <person name="Nowell W R."/>
        </authorList>
    </citation>
    <scope>NUCLEOTIDE SEQUENCE</scope>
</reference>
<dbReference type="EMBL" id="CAJNOH010000279">
    <property type="protein sequence ID" value="CAF0981427.1"/>
    <property type="molecule type" value="Genomic_DNA"/>
</dbReference>
<feature type="compositionally biased region" description="Low complexity" evidence="2">
    <location>
        <begin position="210"/>
        <end position="219"/>
    </location>
</feature>
<keyword evidence="1" id="KW-0862">Zinc</keyword>